<dbReference type="PANTHER" id="PTHR11003">
    <property type="entry name" value="POTASSIUM CHANNEL, SUBFAMILY K"/>
    <property type="match status" value="1"/>
</dbReference>
<dbReference type="GO" id="GO:0030322">
    <property type="term" value="P:stabilization of membrane potential"/>
    <property type="evidence" value="ECO:0007669"/>
    <property type="project" value="TreeGrafter"/>
</dbReference>
<dbReference type="PRINTS" id="PR01333">
    <property type="entry name" value="2POREKCHANEL"/>
</dbReference>
<reference evidence="12" key="1">
    <citation type="submission" date="2022-11" db="UniProtKB">
        <authorList>
            <consortium name="WormBaseParasite"/>
        </authorList>
    </citation>
    <scope>IDENTIFICATION</scope>
</reference>
<comment type="similarity">
    <text evidence="8">Belongs to the two pore domain potassium channel (TC 1.A.1.8) family.</text>
</comment>
<dbReference type="SUPFAM" id="SSF81324">
    <property type="entry name" value="Voltage-gated potassium channels"/>
    <property type="match status" value="2"/>
</dbReference>
<feature type="domain" description="Potassium channel" evidence="10">
    <location>
        <begin position="154"/>
        <end position="225"/>
    </location>
</feature>
<feature type="transmembrane region" description="Helical" evidence="9">
    <location>
        <begin position="28"/>
        <end position="49"/>
    </location>
</feature>
<dbReference type="GO" id="GO:0015271">
    <property type="term" value="F:outward rectifier potassium channel activity"/>
    <property type="evidence" value="ECO:0007669"/>
    <property type="project" value="TreeGrafter"/>
</dbReference>
<sequence length="405" mass="45161">MGRQTGRFQLSLPLIHGLKSPLQIPAAAAPHLIIVLAVIGYVIFGAIVFMHLDDEIAEQSFYVSLLFAFTTISTIGYGNIAPKSLGSQTFCIAYVTFGIPLLFLALGNLGKFLVAGYWKLVEKLRKQERDCTPTSDSKEHLPIAIILFLLLNHTLLGGLLFHITEDQLEFQTSIYFSFISFTTIGYGDIYPTPQSGKHVIGIILYLTSGMVIMSTFVAALGSHLQRIHYLGRPFKGAQDVDVWFGGQCLSVTELLRLVASQFQVSPEELQVLLRDLDTIIEDACFHNTNRSRQLSFSSTEVLEFGYHTLTSQSSRADHIIQLEFDDSILKSHDSAQSISRPKLRRWQSNSSLKSCASKNKRLNKRRKSLGSANHDALFKVLGMLYRVSQQQSFPLSDASKYSTAN</sequence>
<dbReference type="InterPro" id="IPR003280">
    <property type="entry name" value="2pore_dom_K_chnl"/>
</dbReference>
<comment type="subcellular location">
    <subcellularLocation>
        <location evidence="1">Membrane</location>
        <topology evidence="1">Multi-pass membrane protein</topology>
    </subcellularLocation>
</comment>
<dbReference type="AlphaFoldDB" id="A0A914VF37"/>
<keyword evidence="11" id="KW-1185">Reference proteome</keyword>
<dbReference type="Proteomes" id="UP000887566">
    <property type="component" value="Unplaced"/>
</dbReference>
<evidence type="ECO:0000256" key="7">
    <source>
        <dbReference type="ARBA" id="ARBA00023303"/>
    </source>
</evidence>
<keyword evidence="3 8" id="KW-0812">Transmembrane</keyword>
<dbReference type="PANTHER" id="PTHR11003:SF341">
    <property type="entry name" value="POTASSIUM CHANNEL DOMAIN-CONTAINING PROTEIN"/>
    <property type="match status" value="1"/>
</dbReference>
<evidence type="ECO:0000256" key="4">
    <source>
        <dbReference type="ARBA" id="ARBA00022989"/>
    </source>
</evidence>
<organism evidence="11 12">
    <name type="scientific">Plectus sambesii</name>
    <dbReference type="NCBI Taxonomy" id="2011161"/>
    <lineage>
        <taxon>Eukaryota</taxon>
        <taxon>Metazoa</taxon>
        <taxon>Ecdysozoa</taxon>
        <taxon>Nematoda</taxon>
        <taxon>Chromadorea</taxon>
        <taxon>Plectida</taxon>
        <taxon>Plectina</taxon>
        <taxon>Plectoidea</taxon>
        <taxon>Plectidae</taxon>
        <taxon>Plectus</taxon>
    </lineage>
</organism>
<evidence type="ECO:0000313" key="11">
    <source>
        <dbReference type="Proteomes" id="UP000887566"/>
    </source>
</evidence>
<keyword evidence="4 9" id="KW-1133">Transmembrane helix</keyword>
<dbReference type="GO" id="GO:0022841">
    <property type="term" value="F:potassium ion leak channel activity"/>
    <property type="evidence" value="ECO:0007669"/>
    <property type="project" value="TreeGrafter"/>
</dbReference>
<feature type="transmembrane region" description="Helical" evidence="9">
    <location>
        <begin position="173"/>
        <end position="190"/>
    </location>
</feature>
<evidence type="ECO:0000256" key="8">
    <source>
        <dbReference type="RuleBase" id="RU003857"/>
    </source>
</evidence>
<feature type="transmembrane region" description="Helical" evidence="9">
    <location>
        <begin position="61"/>
        <end position="80"/>
    </location>
</feature>
<feature type="transmembrane region" description="Helical" evidence="9">
    <location>
        <begin position="92"/>
        <end position="120"/>
    </location>
</feature>
<evidence type="ECO:0000256" key="9">
    <source>
        <dbReference type="SAM" id="Phobius"/>
    </source>
</evidence>
<evidence type="ECO:0000256" key="5">
    <source>
        <dbReference type="ARBA" id="ARBA00023065"/>
    </source>
</evidence>
<keyword evidence="6 9" id="KW-0472">Membrane</keyword>
<accession>A0A914VF37</accession>
<dbReference type="GO" id="GO:0005886">
    <property type="term" value="C:plasma membrane"/>
    <property type="evidence" value="ECO:0007669"/>
    <property type="project" value="TreeGrafter"/>
</dbReference>
<evidence type="ECO:0000259" key="10">
    <source>
        <dbReference type="Pfam" id="PF07885"/>
    </source>
</evidence>
<feature type="transmembrane region" description="Helical" evidence="9">
    <location>
        <begin position="141"/>
        <end position="161"/>
    </location>
</feature>
<dbReference type="WBParaSite" id="PSAMB.scaffold1921size26667.g15584.t1">
    <property type="protein sequence ID" value="PSAMB.scaffold1921size26667.g15584.t1"/>
    <property type="gene ID" value="PSAMB.scaffold1921size26667.g15584"/>
</dbReference>
<feature type="domain" description="Potassium channel" evidence="10">
    <location>
        <begin position="38"/>
        <end position="114"/>
    </location>
</feature>
<evidence type="ECO:0000256" key="1">
    <source>
        <dbReference type="ARBA" id="ARBA00004141"/>
    </source>
</evidence>
<dbReference type="Gene3D" id="1.10.287.70">
    <property type="match status" value="1"/>
</dbReference>
<evidence type="ECO:0000256" key="3">
    <source>
        <dbReference type="ARBA" id="ARBA00022692"/>
    </source>
</evidence>
<keyword evidence="2 8" id="KW-0813">Transport</keyword>
<evidence type="ECO:0000256" key="6">
    <source>
        <dbReference type="ARBA" id="ARBA00023136"/>
    </source>
</evidence>
<protein>
    <submittedName>
        <fullName evidence="12">Potassium channel domain-containing protein</fullName>
    </submittedName>
</protein>
<name>A0A914VF37_9BILA</name>
<dbReference type="InterPro" id="IPR013099">
    <property type="entry name" value="K_chnl_dom"/>
</dbReference>
<evidence type="ECO:0000256" key="2">
    <source>
        <dbReference type="ARBA" id="ARBA00022448"/>
    </source>
</evidence>
<proteinExistence type="inferred from homology"/>
<evidence type="ECO:0000313" key="12">
    <source>
        <dbReference type="WBParaSite" id="PSAMB.scaffold1921size26667.g15584.t1"/>
    </source>
</evidence>
<dbReference type="Pfam" id="PF07885">
    <property type="entry name" value="Ion_trans_2"/>
    <property type="match status" value="2"/>
</dbReference>
<keyword evidence="5 8" id="KW-0406">Ion transport</keyword>
<feature type="transmembrane region" description="Helical" evidence="9">
    <location>
        <begin position="202"/>
        <end position="224"/>
    </location>
</feature>
<keyword evidence="7 8" id="KW-0407">Ion channel</keyword>